<protein>
    <recommendedName>
        <fullName evidence="7">Peptide hydrolase</fullName>
        <ecNumber evidence="7">3.4.-.-</ecNumber>
    </recommendedName>
</protein>
<sequence length="503" mass="54181">MRPPLPLLLLSLSLVTAAPQTSPSVAPPSLSNSVHPPNLLSTLQSLSTIASSNNGNRAFGLPGYTASKDFILQQIRQYPSLHVKEQPFQALFTKVESIYLSEIGGDPVYVHGLTFSPSTPKEGITADLKLGPKGEGGCGVAGYAGLDVKDKIVLIQRFKCPDNSTFSSRVKAAAKAGAAAVIIYNDVETKPTAGGLRQPDPEGLRPAGLIGLEDGRRWEKRLEAGESLRVKFEMQQNIEMRETWNLVAETKGGDPAAVVMFGAHLDSVQAGPGINDDGSGVSLVLELLRLASRLRPELKLRFCFWGAEENGKIGSQFYVSQLQQHQLQNIRAYLNFDMLIPPSEWWVSQGYFGVFDGDGSTHGLRGAPGSEVIEQLLTEHLSQREKVVVTPAIFTGGSDYASFMAAGVPVGGLHTGTGVKQDKCYHQACDGLENANATILEMNTRAAAYVMGRLAMEGRELIPRWSGEQVGSMSLGSLLINTEEIQWGVEEGGRHTGCGEEPH</sequence>
<keyword evidence="6 7" id="KW-0862">Zinc</keyword>
<dbReference type="GO" id="GO:0006508">
    <property type="term" value="P:proteolysis"/>
    <property type="evidence" value="ECO:0007669"/>
    <property type="project" value="UniProtKB-KW"/>
</dbReference>
<dbReference type="InterPro" id="IPR046450">
    <property type="entry name" value="PA_dom_sf"/>
</dbReference>
<dbReference type="eggNOG" id="KOG2195">
    <property type="taxonomic scope" value="Eukaryota"/>
</dbReference>
<evidence type="ECO:0000259" key="9">
    <source>
        <dbReference type="Pfam" id="PF04389"/>
    </source>
</evidence>
<evidence type="ECO:0000256" key="1">
    <source>
        <dbReference type="ARBA" id="ARBA00001947"/>
    </source>
</evidence>
<keyword evidence="7" id="KW-0732">Signal</keyword>
<keyword evidence="10" id="KW-0031">Aminopeptidase</keyword>
<dbReference type="SUPFAM" id="SSF53187">
    <property type="entry name" value="Zn-dependent exopeptidases"/>
    <property type="match status" value="1"/>
</dbReference>
<dbReference type="AlphaFoldDB" id="U4LC45"/>
<dbReference type="Pfam" id="PF02225">
    <property type="entry name" value="PA"/>
    <property type="match status" value="1"/>
</dbReference>
<dbReference type="InterPro" id="IPR007484">
    <property type="entry name" value="Peptidase_M28"/>
</dbReference>
<dbReference type="OrthoDB" id="10013407at2759"/>
<dbReference type="EC" id="3.4.-.-" evidence="7"/>
<evidence type="ECO:0000256" key="6">
    <source>
        <dbReference type="ARBA" id="ARBA00022833"/>
    </source>
</evidence>
<dbReference type="Proteomes" id="UP000018144">
    <property type="component" value="Unassembled WGS sequence"/>
</dbReference>
<evidence type="ECO:0000256" key="5">
    <source>
        <dbReference type="ARBA" id="ARBA00022801"/>
    </source>
</evidence>
<keyword evidence="11" id="KW-1185">Reference proteome</keyword>
<dbReference type="PANTHER" id="PTHR12147:SF26">
    <property type="entry name" value="PEPTIDASE M28 DOMAIN-CONTAINING PROTEIN"/>
    <property type="match status" value="1"/>
</dbReference>
<keyword evidence="3 7" id="KW-0645">Protease</keyword>
<dbReference type="PANTHER" id="PTHR12147">
    <property type="entry name" value="METALLOPEPTIDASE M28 FAMILY MEMBER"/>
    <property type="match status" value="1"/>
</dbReference>
<evidence type="ECO:0000256" key="3">
    <source>
        <dbReference type="ARBA" id="ARBA00022670"/>
    </source>
</evidence>
<feature type="domain" description="Peptidase M28" evidence="9">
    <location>
        <begin position="245"/>
        <end position="450"/>
    </location>
</feature>
<feature type="signal peptide" evidence="7">
    <location>
        <begin position="1"/>
        <end position="17"/>
    </location>
</feature>
<dbReference type="InterPro" id="IPR045175">
    <property type="entry name" value="M28_fam"/>
</dbReference>
<keyword evidence="4 7" id="KW-0479">Metal-binding</keyword>
<name>U4LC45_PYROM</name>
<dbReference type="SUPFAM" id="SSF52025">
    <property type="entry name" value="PA domain"/>
    <property type="match status" value="1"/>
</dbReference>
<dbReference type="OMA" id="AHFQQTQ"/>
<feature type="domain" description="PA" evidence="8">
    <location>
        <begin position="134"/>
        <end position="217"/>
    </location>
</feature>
<dbReference type="GO" id="GO:0008235">
    <property type="term" value="F:metalloexopeptidase activity"/>
    <property type="evidence" value="ECO:0007669"/>
    <property type="project" value="InterPro"/>
</dbReference>
<evidence type="ECO:0000259" key="8">
    <source>
        <dbReference type="Pfam" id="PF02225"/>
    </source>
</evidence>
<keyword evidence="5 7" id="KW-0378">Hydrolase</keyword>
<dbReference type="STRING" id="1076935.U4LC45"/>
<evidence type="ECO:0000313" key="11">
    <source>
        <dbReference type="Proteomes" id="UP000018144"/>
    </source>
</evidence>
<evidence type="ECO:0000313" key="10">
    <source>
        <dbReference type="EMBL" id="CCX16388.1"/>
    </source>
</evidence>
<evidence type="ECO:0000256" key="4">
    <source>
        <dbReference type="ARBA" id="ARBA00022723"/>
    </source>
</evidence>
<evidence type="ECO:0000256" key="2">
    <source>
        <dbReference type="ARBA" id="ARBA00005634"/>
    </source>
</evidence>
<dbReference type="Gene3D" id="3.40.630.10">
    <property type="entry name" value="Zn peptidases"/>
    <property type="match status" value="1"/>
</dbReference>
<organism evidence="10 11">
    <name type="scientific">Pyronema omphalodes (strain CBS 100304)</name>
    <name type="common">Pyronema confluens</name>
    <dbReference type="NCBI Taxonomy" id="1076935"/>
    <lineage>
        <taxon>Eukaryota</taxon>
        <taxon>Fungi</taxon>
        <taxon>Dikarya</taxon>
        <taxon>Ascomycota</taxon>
        <taxon>Pezizomycotina</taxon>
        <taxon>Pezizomycetes</taxon>
        <taxon>Pezizales</taxon>
        <taxon>Pyronemataceae</taxon>
        <taxon>Pyronema</taxon>
    </lineage>
</organism>
<dbReference type="EMBL" id="HF936391">
    <property type="protein sequence ID" value="CCX16388.1"/>
    <property type="molecule type" value="Genomic_DNA"/>
</dbReference>
<dbReference type="GO" id="GO:0004177">
    <property type="term" value="F:aminopeptidase activity"/>
    <property type="evidence" value="ECO:0007669"/>
    <property type="project" value="UniProtKB-KW"/>
</dbReference>
<proteinExistence type="inferred from homology"/>
<dbReference type="Pfam" id="PF04389">
    <property type="entry name" value="Peptidase_M28"/>
    <property type="match status" value="1"/>
</dbReference>
<evidence type="ECO:0000256" key="7">
    <source>
        <dbReference type="RuleBase" id="RU361240"/>
    </source>
</evidence>
<dbReference type="InterPro" id="IPR003137">
    <property type="entry name" value="PA_domain"/>
</dbReference>
<comment type="cofactor">
    <cofactor evidence="1">
        <name>Zn(2+)</name>
        <dbReference type="ChEBI" id="CHEBI:29105"/>
    </cofactor>
</comment>
<feature type="chain" id="PRO_5005147633" description="Peptide hydrolase" evidence="7">
    <location>
        <begin position="18"/>
        <end position="503"/>
    </location>
</feature>
<dbReference type="Gene3D" id="3.50.30.30">
    <property type="match status" value="1"/>
</dbReference>
<comment type="similarity">
    <text evidence="2">Belongs to the peptidase M28 family. M28B subfamily.</text>
</comment>
<accession>U4LC45</accession>
<gene>
    <name evidence="10" type="ORF">PCON_02993</name>
</gene>
<reference evidence="10 11" key="1">
    <citation type="journal article" date="2013" name="PLoS Genet.">
        <title>The genome and development-dependent transcriptomes of Pyronema confluens: a window into fungal evolution.</title>
        <authorList>
            <person name="Traeger S."/>
            <person name="Altegoer F."/>
            <person name="Freitag M."/>
            <person name="Gabaldon T."/>
            <person name="Kempken F."/>
            <person name="Kumar A."/>
            <person name="Marcet-Houben M."/>
            <person name="Poggeler S."/>
            <person name="Stajich J.E."/>
            <person name="Nowrousian M."/>
        </authorList>
    </citation>
    <scope>NUCLEOTIDE SEQUENCE [LARGE SCALE GENOMIC DNA]</scope>
    <source>
        <strain evidence="11">CBS 100304</strain>
        <tissue evidence="10">Vegetative mycelium</tissue>
    </source>
</reference>
<dbReference type="GO" id="GO:0046872">
    <property type="term" value="F:metal ion binding"/>
    <property type="evidence" value="ECO:0007669"/>
    <property type="project" value="UniProtKB-KW"/>
</dbReference>